<accession>A0ACA8R4S9</accession>
<gene>
    <name evidence="1" type="ORF">MarbSA_12970</name>
</gene>
<proteinExistence type="predicted"/>
<dbReference type="Proteomes" id="UP000825015">
    <property type="component" value="Chromosome"/>
</dbReference>
<evidence type="ECO:0000313" key="1">
    <source>
        <dbReference type="EMBL" id="BBL62257.1"/>
    </source>
</evidence>
<sequence length="245" mass="28746">MKFSRILLIFGIVAILSIFAVSTTFAACASTEKLTQYKGSFSSNLNKKISNIEQISAFKNNNSKEYYKINIKKNYQNRYKIRSVSVKYSLIDNETHEIINFFYKNYTGKNKNSLKINILDKDNIFIDKVIINYYTKGKIKNESFYYYNNDMSFVGYWAGKKVIAKLVQKGDYEITKFGNIPIMKYQNVKFLTKNKKYKIKAVKLLLTNVKGTKISYRIFKGHGKFILKIQLYENIIIQGIKVYYY</sequence>
<reference evidence="1" key="1">
    <citation type="submission" date="2019-06" db="EMBL/GenBank/DDBJ databases">
        <title>Complete genome sequence of Methanobrevibacter arboriphilus strain SA.</title>
        <authorList>
            <person name="Asakawa S."/>
        </authorList>
    </citation>
    <scope>NUCLEOTIDE SEQUENCE</scope>
    <source>
        <strain evidence="1">SA</strain>
    </source>
</reference>
<organism evidence="1 2">
    <name type="scientific">Methanobrevibacter arboriphilus</name>
    <dbReference type="NCBI Taxonomy" id="39441"/>
    <lineage>
        <taxon>Archaea</taxon>
        <taxon>Methanobacteriati</taxon>
        <taxon>Methanobacteriota</taxon>
        <taxon>Methanomada group</taxon>
        <taxon>Methanobacteria</taxon>
        <taxon>Methanobacteriales</taxon>
        <taxon>Methanobacteriaceae</taxon>
        <taxon>Methanobrevibacter</taxon>
    </lineage>
</organism>
<evidence type="ECO:0000313" key="2">
    <source>
        <dbReference type="Proteomes" id="UP000825015"/>
    </source>
</evidence>
<name>A0ACA8R4S9_METAZ</name>
<keyword evidence="2" id="KW-1185">Reference proteome</keyword>
<dbReference type="EMBL" id="AP019779">
    <property type="protein sequence ID" value="BBL62257.1"/>
    <property type="molecule type" value="Genomic_DNA"/>
</dbReference>
<protein>
    <submittedName>
        <fullName evidence="1">Uncharacterized protein</fullName>
    </submittedName>
</protein>